<evidence type="ECO:0000256" key="1">
    <source>
        <dbReference type="SAM" id="Phobius"/>
    </source>
</evidence>
<proteinExistence type="predicted"/>
<accession>A0A9Q4C7G8</accession>
<gene>
    <name evidence="3" type="ORF">EGH25_09985</name>
</gene>
<feature type="transmembrane region" description="Helical" evidence="1">
    <location>
        <begin position="12"/>
        <end position="30"/>
    </location>
</feature>
<evidence type="ECO:0000313" key="3">
    <source>
        <dbReference type="EMBL" id="MCX2819676.1"/>
    </source>
</evidence>
<keyword evidence="1" id="KW-1133">Transmembrane helix</keyword>
<name>A0A9Q4C7G8_9EURY</name>
<feature type="domain" description="DUF3592" evidence="2">
    <location>
        <begin position="45"/>
        <end position="130"/>
    </location>
</feature>
<dbReference type="RefSeq" id="WP_266088148.1">
    <property type="nucleotide sequence ID" value="NZ_RKLV01000010.1"/>
</dbReference>
<dbReference type="EMBL" id="RKLV01000010">
    <property type="protein sequence ID" value="MCX2819676.1"/>
    <property type="molecule type" value="Genomic_DNA"/>
</dbReference>
<comment type="caution">
    <text evidence="3">The sequence shown here is derived from an EMBL/GenBank/DDBJ whole genome shotgun (WGS) entry which is preliminary data.</text>
</comment>
<sequence length="156" mass="16760">MGFSISGPSGTLRIVLFVLLGIGVTGYGAYSYTSQASALNSAVEVDATVTSTSVEEDSRRRGVDYIPQATFTYTYNGEEYTSSNVYPGPLSKKLKTEDAAESALEGYQEEETVTAYVPQGEPENAYLKHERSAEPLVLTGFGVLFLVASIYAAVKN</sequence>
<organism evidence="3 4">
    <name type="scientific">Halorutilus salinus</name>
    <dbReference type="NCBI Taxonomy" id="2487751"/>
    <lineage>
        <taxon>Archaea</taxon>
        <taxon>Methanobacteriati</taxon>
        <taxon>Methanobacteriota</taxon>
        <taxon>Stenosarchaea group</taxon>
        <taxon>Halobacteria</taxon>
        <taxon>Halorutilales</taxon>
        <taxon>Halorutilaceae</taxon>
        <taxon>Halorutilus</taxon>
    </lineage>
</organism>
<reference evidence="3" key="1">
    <citation type="submission" date="2022-09" db="EMBL/GenBank/DDBJ databases">
        <title>Haloadaptaus new haloarchaeum isolated from saline soil.</title>
        <authorList>
            <person name="Duran-Viseras A."/>
            <person name="Sanchez-Porro C."/>
            <person name="Ventosa A."/>
        </authorList>
    </citation>
    <scope>NUCLEOTIDE SEQUENCE</scope>
    <source>
        <strain evidence="3">F3-133</strain>
    </source>
</reference>
<dbReference type="InterPro" id="IPR021994">
    <property type="entry name" value="DUF3592"/>
</dbReference>
<protein>
    <submittedName>
        <fullName evidence="3">DUF3592 domain-containing protein</fullName>
    </submittedName>
</protein>
<keyword evidence="1" id="KW-0472">Membrane</keyword>
<dbReference type="AlphaFoldDB" id="A0A9Q4C7G8"/>
<evidence type="ECO:0000313" key="4">
    <source>
        <dbReference type="Proteomes" id="UP001149411"/>
    </source>
</evidence>
<feature type="transmembrane region" description="Helical" evidence="1">
    <location>
        <begin position="136"/>
        <end position="154"/>
    </location>
</feature>
<evidence type="ECO:0000259" key="2">
    <source>
        <dbReference type="Pfam" id="PF12158"/>
    </source>
</evidence>
<keyword evidence="1" id="KW-0812">Transmembrane</keyword>
<dbReference type="Proteomes" id="UP001149411">
    <property type="component" value="Unassembled WGS sequence"/>
</dbReference>
<dbReference type="Pfam" id="PF12158">
    <property type="entry name" value="DUF3592"/>
    <property type="match status" value="1"/>
</dbReference>
<keyword evidence="4" id="KW-1185">Reference proteome</keyword>